<dbReference type="GO" id="GO:0016903">
    <property type="term" value="F:oxidoreductase activity, acting on the aldehyde or oxo group of donors"/>
    <property type="evidence" value="ECO:0007669"/>
    <property type="project" value="InterPro"/>
</dbReference>
<dbReference type="InterPro" id="IPR019752">
    <property type="entry name" value="Pyrv/ketoisovalerate_OxRed_cat"/>
</dbReference>
<evidence type="ECO:0000313" key="3">
    <source>
        <dbReference type="EMBL" id="VFU12224.1"/>
    </source>
</evidence>
<accession>A0A485LY13</accession>
<dbReference type="InterPro" id="IPR002869">
    <property type="entry name" value="Pyrv_flavodox_OxRed_cen"/>
</dbReference>
<evidence type="ECO:0000259" key="2">
    <source>
        <dbReference type="Pfam" id="PF01558"/>
    </source>
</evidence>
<feature type="domain" description="Pyruvate/ketoisovalerate oxidoreductase catalytic" evidence="2">
    <location>
        <begin position="17"/>
        <end position="169"/>
    </location>
</feature>
<sequence>MSQGACSDRQIFMVGLGGQGILLLARALAEWAAATGREVISSETHGMAMRGGTVTASLKIGRYAGPLIPPGAADVLIGLDEHEALSHLPMLRKDGVSIVNTAVDTGNFSHVVDAAGIARSLGAPGAVNMIVLGCTAQVLGIDRAEIEKIVKRVSPAKAKKANLKALQACFDALVP</sequence>
<dbReference type="SUPFAM" id="SSF53323">
    <property type="entry name" value="Pyruvate-ferredoxin oxidoreductase, PFOR, domain III"/>
    <property type="match status" value="1"/>
</dbReference>
<name>A0A485LY13_9ZZZZ</name>
<dbReference type="PANTHER" id="PTHR43854:SF1">
    <property type="entry name" value="INDOLEPYRUVATE OXIDOREDUCTASE SUBUNIT IORB"/>
    <property type="match status" value="1"/>
</dbReference>
<dbReference type="Gene3D" id="3.40.920.10">
    <property type="entry name" value="Pyruvate-ferredoxin oxidoreductase, PFOR, domain III"/>
    <property type="match status" value="1"/>
</dbReference>
<reference evidence="3" key="1">
    <citation type="submission" date="2019-03" db="EMBL/GenBank/DDBJ databases">
        <authorList>
            <person name="Hao L."/>
        </authorList>
    </citation>
    <scope>NUCLEOTIDE SEQUENCE</scope>
</reference>
<organism evidence="3">
    <name type="scientific">anaerobic digester metagenome</name>
    <dbReference type="NCBI Taxonomy" id="1263854"/>
    <lineage>
        <taxon>unclassified sequences</taxon>
        <taxon>metagenomes</taxon>
        <taxon>ecological metagenomes</taxon>
    </lineage>
</organism>
<keyword evidence="3" id="KW-0670">Pyruvate</keyword>
<dbReference type="InterPro" id="IPR052198">
    <property type="entry name" value="IorB_Oxidoreductase"/>
</dbReference>
<gene>
    <name evidence="3" type="ORF">SCFA_130029</name>
</gene>
<dbReference type="PANTHER" id="PTHR43854">
    <property type="entry name" value="INDOLEPYRUVATE OXIDOREDUCTASE SUBUNIT IORB"/>
    <property type="match status" value="1"/>
</dbReference>
<dbReference type="Pfam" id="PF01558">
    <property type="entry name" value="POR"/>
    <property type="match status" value="1"/>
</dbReference>
<dbReference type="AlphaFoldDB" id="A0A485LY13"/>
<protein>
    <submittedName>
        <fullName evidence="3">Indolepyruvate oxidoreductase subunit beta</fullName>
    </submittedName>
</protein>
<evidence type="ECO:0000256" key="1">
    <source>
        <dbReference type="ARBA" id="ARBA00023002"/>
    </source>
</evidence>
<proteinExistence type="predicted"/>
<dbReference type="EMBL" id="CAADRM010000035">
    <property type="protein sequence ID" value="VFU12224.1"/>
    <property type="molecule type" value="Genomic_DNA"/>
</dbReference>
<keyword evidence="1" id="KW-0560">Oxidoreductase</keyword>